<dbReference type="KEGG" id="shv:AAT16_05615"/>
<organism evidence="3 5">
    <name type="scientific">Salinicoccus halodurans</name>
    <dbReference type="NCBI Taxonomy" id="407035"/>
    <lineage>
        <taxon>Bacteria</taxon>
        <taxon>Bacillati</taxon>
        <taxon>Bacillota</taxon>
        <taxon>Bacilli</taxon>
        <taxon>Bacillales</taxon>
        <taxon>Staphylococcaceae</taxon>
        <taxon>Salinicoccus</taxon>
    </lineage>
</organism>
<dbReference type="InterPro" id="IPR001763">
    <property type="entry name" value="Rhodanese-like_dom"/>
</dbReference>
<proteinExistence type="predicted"/>
<gene>
    <name evidence="2" type="ORF">AAT16_05615</name>
    <name evidence="3" type="ORF">SAMN05216235_0363</name>
</gene>
<dbReference type="Gene3D" id="3.40.250.10">
    <property type="entry name" value="Rhodanese-like domain"/>
    <property type="match status" value="1"/>
</dbReference>
<protein>
    <submittedName>
        <fullName evidence="2">Pyridine nucleotide-disulfide oxidoreductase</fullName>
    </submittedName>
    <submittedName>
        <fullName evidence="3">Rhodanese-related sulfurtransferase</fullName>
    </submittedName>
</protein>
<dbReference type="RefSeq" id="WP_046789929.1">
    <property type="nucleotide sequence ID" value="NZ_CP011366.1"/>
</dbReference>
<keyword evidence="4" id="KW-1185">Reference proteome</keyword>
<dbReference type="OrthoDB" id="9800872at2"/>
<dbReference type="Pfam" id="PF00581">
    <property type="entry name" value="Rhodanese"/>
    <property type="match status" value="1"/>
</dbReference>
<evidence type="ECO:0000313" key="4">
    <source>
        <dbReference type="Proteomes" id="UP000034029"/>
    </source>
</evidence>
<dbReference type="SMART" id="SM00450">
    <property type="entry name" value="RHOD"/>
    <property type="match status" value="1"/>
</dbReference>
<dbReference type="PANTHER" id="PTHR43031">
    <property type="entry name" value="FAD-DEPENDENT OXIDOREDUCTASE"/>
    <property type="match status" value="1"/>
</dbReference>
<evidence type="ECO:0000259" key="1">
    <source>
        <dbReference type="PROSITE" id="PS50206"/>
    </source>
</evidence>
<dbReference type="PROSITE" id="PS50206">
    <property type="entry name" value="RHODANESE_3"/>
    <property type="match status" value="1"/>
</dbReference>
<dbReference type="EMBL" id="FOTB01000001">
    <property type="protein sequence ID" value="SFK55151.1"/>
    <property type="molecule type" value="Genomic_DNA"/>
</dbReference>
<dbReference type="EMBL" id="CP011366">
    <property type="protein sequence ID" value="AKG73741.1"/>
    <property type="molecule type" value="Genomic_DNA"/>
</dbReference>
<dbReference type="InterPro" id="IPR036873">
    <property type="entry name" value="Rhodanese-like_dom_sf"/>
</dbReference>
<sequence>MAETIDVSKVNDAVREDGNVLIDVRETPELEETGFIPGAVHYPMSNFESTISSLDKDKTYYVICRSGKRSENVQNYLLDSGYEAVNVLGGMSAYEGPVNHI</sequence>
<dbReference type="CDD" id="cd00158">
    <property type="entry name" value="RHOD"/>
    <property type="match status" value="1"/>
</dbReference>
<dbReference type="InterPro" id="IPR050229">
    <property type="entry name" value="GlpE_sulfurtransferase"/>
</dbReference>
<accession>A0A0F7HJV6</accession>
<reference evidence="2 4" key="1">
    <citation type="journal article" date="2015" name="Int. J. Syst. Evol. Microbiol.">
        <title>Complete genome sequence of Salinicoccus halodurans H3B36, isolated from the Qaidam Basin in China.</title>
        <authorList>
            <person name="Jiang K."/>
            <person name="Xue Y."/>
            <person name="Ma Y."/>
        </authorList>
    </citation>
    <scope>NUCLEOTIDE SEQUENCE [LARGE SCALE GENOMIC DNA]</scope>
    <source>
        <strain evidence="2 4">H3B36</strain>
    </source>
</reference>
<dbReference type="Proteomes" id="UP000183090">
    <property type="component" value="Unassembled WGS sequence"/>
</dbReference>
<reference evidence="3 5" key="3">
    <citation type="submission" date="2016-10" db="EMBL/GenBank/DDBJ databases">
        <authorList>
            <person name="Varghese N."/>
            <person name="Submissions S."/>
        </authorList>
    </citation>
    <scope>NUCLEOTIDE SEQUENCE [LARGE SCALE GENOMIC DNA]</scope>
    <source>
        <strain evidence="3 5">CGMCC 1.6501</strain>
    </source>
</reference>
<dbReference type="SUPFAM" id="SSF52821">
    <property type="entry name" value="Rhodanese/Cell cycle control phosphatase"/>
    <property type="match status" value="1"/>
</dbReference>
<dbReference type="PANTHER" id="PTHR43031:SF17">
    <property type="entry name" value="SULFURTRANSFERASE YTWF-RELATED"/>
    <property type="match status" value="1"/>
</dbReference>
<feature type="domain" description="Rhodanese" evidence="1">
    <location>
        <begin position="15"/>
        <end position="100"/>
    </location>
</feature>
<reference evidence="4" key="2">
    <citation type="submission" date="2015-04" db="EMBL/GenBank/DDBJ databases">
        <title>Complete genome sequence of Salinicoccus halodurans strain H3B36, isolated from the Qaidam basin of China.</title>
        <authorList>
            <person name="Ma Y."/>
            <person name="Jiang K."/>
            <person name="Xue Y."/>
        </authorList>
    </citation>
    <scope>NUCLEOTIDE SEQUENCE [LARGE SCALE GENOMIC DNA]</scope>
    <source>
        <strain evidence="4">H3B36</strain>
    </source>
</reference>
<evidence type="ECO:0000313" key="5">
    <source>
        <dbReference type="Proteomes" id="UP000183090"/>
    </source>
</evidence>
<name>A0A0F7HJV6_9STAP</name>
<evidence type="ECO:0000313" key="2">
    <source>
        <dbReference type="EMBL" id="AKG73741.1"/>
    </source>
</evidence>
<dbReference type="AlphaFoldDB" id="A0A0F7HJV6"/>
<dbReference type="Proteomes" id="UP000034029">
    <property type="component" value="Chromosome"/>
</dbReference>
<evidence type="ECO:0000313" key="3">
    <source>
        <dbReference type="EMBL" id="SFK55151.1"/>
    </source>
</evidence>